<evidence type="ECO:0000256" key="1">
    <source>
        <dbReference type="ARBA" id="ARBA00001970"/>
    </source>
</evidence>
<dbReference type="PANTHER" id="PTHR23289:SF2">
    <property type="entry name" value="CYTOCHROME C OXIDASE ASSEMBLY PROTEIN COX15 HOMOLOG"/>
    <property type="match status" value="1"/>
</dbReference>
<reference evidence="14" key="1">
    <citation type="submission" date="2016-02" db="EMBL/GenBank/DDBJ databases">
        <title>Comparative genomics of biotechnologically important yeasts.</title>
        <authorList>
            <consortium name="DOE Joint Genome Institute"/>
            <person name="Riley R."/>
            <person name="Haridas S."/>
            <person name="Wolfe K.H."/>
            <person name="Lopes M.R."/>
            <person name="Hittinger C.T."/>
            <person name="Goker M."/>
            <person name="Salamov A."/>
            <person name="Wisecaver J."/>
            <person name="Long T.M."/>
            <person name="Aerts A.L."/>
            <person name="Barry K."/>
            <person name="Choi C."/>
            <person name="Clum A."/>
            <person name="Coughlan A.Y."/>
            <person name="Deshpande S."/>
            <person name="Douglass A.P."/>
            <person name="Hanson S.J."/>
            <person name="Klenk H.-P."/>
            <person name="Labutti K."/>
            <person name="Lapidus A."/>
            <person name="Lindquist E."/>
            <person name="Lipzen A."/>
            <person name="Meier-Kolthoff J.P."/>
            <person name="Ohm R.A."/>
            <person name="Otillar R.P."/>
            <person name="Pangilinan J."/>
            <person name="Peng Y."/>
            <person name="Rokas A."/>
            <person name="Rosa C.A."/>
            <person name="Scheuner C."/>
            <person name="Sibirny A.A."/>
            <person name="Slot J.C."/>
            <person name="Stielow J.B."/>
            <person name="Sun H."/>
            <person name="Kurtzman C.P."/>
            <person name="Blackwell M."/>
            <person name="Jeffries T.W."/>
            <person name="Grigoriev I.V."/>
        </authorList>
    </citation>
    <scope>NUCLEOTIDE SEQUENCE [LARGE SCALE GENOMIC DNA]</scope>
    <source>
        <strain evidence="14">NRRL Y-17796</strain>
    </source>
</reference>
<sequence>MIMRRFANLLRTPLKRSFVNSSRPKFECFNNKILIYKRWSSSLSVKPDLPKMTSNSVGYWLLGSSGLVFGIVVLGGLTRLTESGLSITEWKPVTGSIPPTTTEQWEEEFEKYKQSPEFHMLNSNMNLSDFKKIYFMEWIHREYGRALGLIFVVPALYFVFKKRVSPVIGRRLLLLSGLFALQGGIGWWMVKSGLDDDIRTTPGAYPRVSHYRLATHLAAAFALYIAMFSTGLNIIRENRMVKNPAASLDLINALNSKSMAKFRTASWLVFGLVFLTAMSGAFVAGLDAGLIYNEFPYMGESIVPPKEELFKDYYSKAADKSDFIWRNLFENPTTVQFNHRVLATASFCAVTALHIFSIRLKRKGPQFMPPTVFKAGAAAMGFASLQVTLGFFTLLYLVPIPLASAHQAGSLALLTSLLVLCMRQKRPSPLLKRFLQYAATNASKASNTAKVTSV</sequence>
<feature type="transmembrane region" description="Helical" evidence="12">
    <location>
        <begin position="143"/>
        <end position="160"/>
    </location>
</feature>
<evidence type="ECO:0000256" key="8">
    <source>
        <dbReference type="ARBA" id="ARBA00023133"/>
    </source>
</evidence>
<dbReference type="GO" id="GO:0046872">
    <property type="term" value="F:metal ion binding"/>
    <property type="evidence" value="ECO:0007669"/>
    <property type="project" value="UniProtKB-KW"/>
</dbReference>
<evidence type="ECO:0000256" key="9">
    <source>
        <dbReference type="ARBA" id="ARBA00023136"/>
    </source>
</evidence>
<keyword evidence="5 12" id="KW-1133">Transmembrane helix</keyword>
<dbReference type="GO" id="GO:0120547">
    <property type="term" value="F:heme A synthase activity"/>
    <property type="evidence" value="ECO:0007669"/>
    <property type="project" value="UniProtKB-EC"/>
</dbReference>
<proteinExistence type="inferred from homology"/>
<dbReference type="InterPro" id="IPR003780">
    <property type="entry name" value="COX15/CtaA_fam"/>
</dbReference>
<dbReference type="Pfam" id="PF02628">
    <property type="entry name" value="COX15-CtaA"/>
    <property type="match status" value="1"/>
</dbReference>
<keyword evidence="8" id="KW-0350">Heme biosynthesis</keyword>
<comment type="pathway">
    <text evidence="10">Porphyrin-containing compound metabolism; heme A biosynthesis; heme A from heme O: step 1/1.</text>
</comment>
<evidence type="ECO:0000256" key="6">
    <source>
        <dbReference type="ARBA" id="ARBA00023002"/>
    </source>
</evidence>
<dbReference type="GO" id="GO:0051537">
    <property type="term" value="F:2 iron, 2 sulfur cluster binding"/>
    <property type="evidence" value="ECO:0007669"/>
    <property type="project" value="EnsemblFungi"/>
</dbReference>
<keyword evidence="3 12" id="KW-0812">Transmembrane</keyword>
<gene>
    <name evidence="13" type="ORF">CANCADRAFT_61886</name>
</gene>
<comment type="subcellular location">
    <subcellularLocation>
        <location evidence="2">Membrane</location>
        <topology evidence="2">Multi-pass membrane protein</topology>
    </subcellularLocation>
</comment>
<evidence type="ECO:0000256" key="3">
    <source>
        <dbReference type="ARBA" id="ARBA00022692"/>
    </source>
</evidence>
<feature type="transmembrane region" description="Helical" evidence="12">
    <location>
        <begin position="341"/>
        <end position="360"/>
    </location>
</feature>
<evidence type="ECO:0000256" key="12">
    <source>
        <dbReference type="SAM" id="Phobius"/>
    </source>
</evidence>
<evidence type="ECO:0008006" key="15">
    <source>
        <dbReference type="Google" id="ProtNLM"/>
    </source>
</evidence>
<protein>
    <recommendedName>
        <fullName evidence="15">Cytochrome c oxidase assembly protein COX15</fullName>
    </recommendedName>
</protein>
<feature type="transmembrane region" description="Helical" evidence="12">
    <location>
        <begin position="210"/>
        <end position="235"/>
    </location>
</feature>
<evidence type="ECO:0000256" key="4">
    <source>
        <dbReference type="ARBA" id="ARBA00022723"/>
    </source>
</evidence>
<organism evidence="13 14">
    <name type="scientific">Tortispora caseinolytica NRRL Y-17796</name>
    <dbReference type="NCBI Taxonomy" id="767744"/>
    <lineage>
        <taxon>Eukaryota</taxon>
        <taxon>Fungi</taxon>
        <taxon>Dikarya</taxon>
        <taxon>Ascomycota</taxon>
        <taxon>Saccharomycotina</taxon>
        <taxon>Trigonopsidomycetes</taxon>
        <taxon>Trigonopsidales</taxon>
        <taxon>Trigonopsidaceae</taxon>
        <taxon>Tortispora</taxon>
    </lineage>
</organism>
<evidence type="ECO:0000256" key="2">
    <source>
        <dbReference type="ARBA" id="ARBA00004141"/>
    </source>
</evidence>
<dbReference type="EMBL" id="KV453843">
    <property type="protein sequence ID" value="ODV88772.1"/>
    <property type="molecule type" value="Genomic_DNA"/>
</dbReference>
<comment type="catalytic activity">
    <reaction evidence="11">
        <text>Fe(II)-heme o + 2 A + H2O = Fe(II)-heme a + 2 AH2</text>
        <dbReference type="Rhea" id="RHEA:63388"/>
        <dbReference type="ChEBI" id="CHEBI:13193"/>
        <dbReference type="ChEBI" id="CHEBI:15377"/>
        <dbReference type="ChEBI" id="CHEBI:17499"/>
        <dbReference type="ChEBI" id="CHEBI:60530"/>
        <dbReference type="ChEBI" id="CHEBI:61715"/>
        <dbReference type="EC" id="1.17.99.9"/>
    </reaction>
    <physiologicalReaction direction="left-to-right" evidence="11">
        <dbReference type="Rhea" id="RHEA:63389"/>
    </physiologicalReaction>
</comment>
<keyword evidence="9 12" id="KW-0472">Membrane</keyword>
<evidence type="ECO:0000256" key="5">
    <source>
        <dbReference type="ARBA" id="ARBA00022989"/>
    </source>
</evidence>
<dbReference type="Proteomes" id="UP000095023">
    <property type="component" value="Unassembled WGS sequence"/>
</dbReference>
<dbReference type="PANTHER" id="PTHR23289">
    <property type="entry name" value="CYTOCHROME C OXIDASE ASSEMBLY PROTEIN COX15"/>
    <property type="match status" value="1"/>
</dbReference>
<keyword evidence="14" id="KW-1185">Reference proteome</keyword>
<dbReference type="GO" id="GO:0005743">
    <property type="term" value="C:mitochondrial inner membrane"/>
    <property type="evidence" value="ECO:0007669"/>
    <property type="project" value="EnsemblFungi"/>
</dbReference>
<dbReference type="OrthoDB" id="1726137at2759"/>
<feature type="transmembrane region" description="Helical" evidence="12">
    <location>
        <begin position="57"/>
        <end position="77"/>
    </location>
</feature>
<feature type="transmembrane region" description="Helical" evidence="12">
    <location>
        <begin position="267"/>
        <end position="292"/>
    </location>
</feature>
<feature type="transmembrane region" description="Helical" evidence="12">
    <location>
        <begin position="372"/>
        <end position="398"/>
    </location>
</feature>
<accession>A0A1E4TAI9</accession>
<comment type="cofactor">
    <cofactor evidence="1">
        <name>heme b</name>
        <dbReference type="ChEBI" id="CHEBI:60344"/>
    </cofactor>
</comment>
<evidence type="ECO:0000313" key="14">
    <source>
        <dbReference type="Proteomes" id="UP000095023"/>
    </source>
</evidence>
<evidence type="ECO:0000256" key="11">
    <source>
        <dbReference type="ARBA" id="ARBA00048044"/>
    </source>
</evidence>
<keyword evidence="4" id="KW-0479">Metal-binding</keyword>
<dbReference type="GO" id="GO:0005759">
    <property type="term" value="C:mitochondrial matrix"/>
    <property type="evidence" value="ECO:0007669"/>
    <property type="project" value="EnsemblFungi"/>
</dbReference>
<dbReference type="GO" id="GO:0006784">
    <property type="term" value="P:heme A biosynthetic process"/>
    <property type="evidence" value="ECO:0007669"/>
    <property type="project" value="EnsemblFungi"/>
</dbReference>
<feature type="transmembrane region" description="Helical" evidence="12">
    <location>
        <begin position="172"/>
        <end position="190"/>
    </location>
</feature>
<dbReference type="GO" id="GO:0016653">
    <property type="term" value="F:oxidoreductase activity, acting on NAD(P)H, heme protein as acceptor"/>
    <property type="evidence" value="ECO:0007669"/>
    <property type="project" value="TreeGrafter"/>
</dbReference>
<name>A0A1E4TAI9_9ASCO</name>
<keyword evidence="6" id="KW-0560">Oxidoreductase</keyword>
<dbReference type="AlphaFoldDB" id="A0A1E4TAI9"/>
<dbReference type="HAMAP" id="MF_01665">
    <property type="entry name" value="HemeA_synth_type2"/>
    <property type="match status" value="1"/>
</dbReference>
<keyword evidence="7" id="KW-0408">Iron</keyword>
<dbReference type="InterPro" id="IPR023754">
    <property type="entry name" value="HemeA_Synthase_type2"/>
</dbReference>
<evidence type="ECO:0000313" key="13">
    <source>
        <dbReference type="EMBL" id="ODV88772.1"/>
    </source>
</evidence>
<evidence type="ECO:0000256" key="10">
    <source>
        <dbReference type="ARBA" id="ARBA00044501"/>
    </source>
</evidence>
<evidence type="ECO:0000256" key="7">
    <source>
        <dbReference type="ARBA" id="ARBA00023004"/>
    </source>
</evidence>
<feature type="transmembrane region" description="Helical" evidence="12">
    <location>
        <begin position="404"/>
        <end position="422"/>
    </location>
</feature>